<dbReference type="WBParaSite" id="NBR_0000532501-mRNA-1">
    <property type="protein sequence ID" value="NBR_0000532501-mRNA-1"/>
    <property type="gene ID" value="NBR_0000532501"/>
</dbReference>
<evidence type="ECO:0000313" key="3">
    <source>
        <dbReference type="Proteomes" id="UP000271162"/>
    </source>
</evidence>
<feature type="region of interest" description="Disordered" evidence="1">
    <location>
        <begin position="1"/>
        <end position="27"/>
    </location>
</feature>
<reference evidence="2 3" key="2">
    <citation type="submission" date="2018-11" db="EMBL/GenBank/DDBJ databases">
        <authorList>
            <consortium name="Pathogen Informatics"/>
        </authorList>
    </citation>
    <scope>NUCLEOTIDE SEQUENCE [LARGE SCALE GENOMIC DNA]</scope>
</reference>
<sequence>MCTFGFGRPVTTSPRRSPRSTSERTPLPRTTFSVVCDGLVTKLLLTSSLLAT</sequence>
<keyword evidence="3" id="KW-1185">Reference proteome</keyword>
<reference evidence="4" key="1">
    <citation type="submission" date="2017-02" db="UniProtKB">
        <authorList>
            <consortium name="WormBaseParasite"/>
        </authorList>
    </citation>
    <scope>IDENTIFICATION</scope>
</reference>
<dbReference type="Proteomes" id="UP000271162">
    <property type="component" value="Unassembled WGS sequence"/>
</dbReference>
<feature type="compositionally biased region" description="Low complexity" evidence="1">
    <location>
        <begin position="8"/>
        <end position="27"/>
    </location>
</feature>
<evidence type="ECO:0000256" key="1">
    <source>
        <dbReference type="SAM" id="MobiDB-lite"/>
    </source>
</evidence>
<evidence type="ECO:0000313" key="4">
    <source>
        <dbReference type="WBParaSite" id="NBR_0000532501-mRNA-1"/>
    </source>
</evidence>
<accession>A0A0N4XS23</accession>
<gene>
    <name evidence="2" type="ORF">NBR_LOCUS5327</name>
</gene>
<dbReference type="AlphaFoldDB" id="A0A0N4XS23"/>
<organism evidence="4">
    <name type="scientific">Nippostrongylus brasiliensis</name>
    <name type="common">Rat hookworm</name>
    <dbReference type="NCBI Taxonomy" id="27835"/>
    <lineage>
        <taxon>Eukaryota</taxon>
        <taxon>Metazoa</taxon>
        <taxon>Ecdysozoa</taxon>
        <taxon>Nematoda</taxon>
        <taxon>Chromadorea</taxon>
        <taxon>Rhabditida</taxon>
        <taxon>Rhabditina</taxon>
        <taxon>Rhabditomorpha</taxon>
        <taxon>Strongyloidea</taxon>
        <taxon>Heligmosomidae</taxon>
        <taxon>Nippostrongylus</taxon>
    </lineage>
</organism>
<dbReference type="EMBL" id="UYSL01012463">
    <property type="protein sequence ID" value="VDL68916.1"/>
    <property type="molecule type" value="Genomic_DNA"/>
</dbReference>
<protein>
    <submittedName>
        <fullName evidence="2 4">Uncharacterized protein</fullName>
    </submittedName>
</protein>
<name>A0A0N4XS23_NIPBR</name>
<proteinExistence type="predicted"/>
<evidence type="ECO:0000313" key="2">
    <source>
        <dbReference type="EMBL" id="VDL68916.1"/>
    </source>
</evidence>